<dbReference type="AlphaFoldDB" id="A0AAP0J1Z6"/>
<keyword evidence="2" id="KW-1185">Reference proteome</keyword>
<organism evidence="1 2">
    <name type="scientific">Stephania cephalantha</name>
    <dbReference type="NCBI Taxonomy" id="152367"/>
    <lineage>
        <taxon>Eukaryota</taxon>
        <taxon>Viridiplantae</taxon>
        <taxon>Streptophyta</taxon>
        <taxon>Embryophyta</taxon>
        <taxon>Tracheophyta</taxon>
        <taxon>Spermatophyta</taxon>
        <taxon>Magnoliopsida</taxon>
        <taxon>Ranunculales</taxon>
        <taxon>Menispermaceae</taxon>
        <taxon>Menispermoideae</taxon>
        <taxon>Cissampelideae</taxon>
        <taxon>Stephania</taxon>
    </lineage>
</organism>
<dbReference type="InterPro" id="IPR007573">
    <property type="entry name" value="QWRF"/>
</dbReference>
<dbReference type="Pfam" id="PF04484">
    <property type="entry name" value="QWRF"/>
    <property type="match status" value="1"/>
</dbReference>
<evidence type="ECO:0000313" key="1">
    <source>
        <dbReference type="EMBL" id="KAK9125974.1"/>
    </source>
</evidence>
<evidence type="ECO:0000313" key="2">
    <source>
        <dbReference type="Proteomes" id="UP001419268"/>
    </source>
</evidence>
<sequence length="182" mass="19557">MSIVHRIAQIRQAFHAFQAVSHVSPTHWPSLFPAATRLQSGKGKASSTISPIALATDDLKHQPLIILEEAKLHVLVQTGGLLDISKGSTIVIFGLGTVGLLMPYLDEWSTLECEYSSSLSAAIKALQVASVQLPISGNVKSPPLHQPITILQATAKCWIRNYGNQYGGGKDPKRLTTSYGSS</sequence>
<reference evidence="1 2" key="1">
    <citation type="submission" date="2024-01" db="EMBL/GenBank/DDBJ databases">
        <title>Genome assemblies of Stephania.</title>
        <authorList>
            <person name="Yang L."/>
        </authorList>
    </citation>
    <scope>NUCLEOTIDE SEQUENCE [LARGE SCALE GENOMIC DNA]</scope>
    <source>
        <strain evidence="1">JXDWG</strain>
        <tissue evidence="1">Leaf</tissue>
    </source>
</reference>
<name>A0AAP0J1Z6_9MAGN</name>
<gene>
    <name evidence="1" type="ORF">Scep_014820</name>
</gene>
<accession>A0AAP0J1Z6</accession>
<comment type="caution">
    <text evidence="1">The sequence shown here is derived from an EMBL/GenBank/DDBJ whole genome shotgun (WGS) entry which is preliminary data.</text>
</comment>
<protein>
    <submittedName>
        <fullName evidence="1">Uncharacterized protein</fullName>
    </submittedName>
</protein>
<dbReference type="EMBL" id="JBBNAG010000006">
    <property type="protein sequence ID" value="KAK9125974.1"/>
    <property type="molecule type" value="Genomic_DNA"/>
</dbReference>
<dbReference type="Proteomes" id="UP001419268">
    <property type="component" value="Unassembled WGS sequence"/>
</dbReference>
<proteinExistence type="predicted"/>